<feature type="compositionally biased region" description="Basic and acidic residues" evidence="1">
    <location>
        <begin position="85"/>
        <end position="99"/>
    </location>
</feature>
<feature type="region of interest" description="Disordered" evidence="1">
    <location>
        <begin position="374"/>
        <end position="418"/>
    </location>
</feature>
<dbReference type="EMBL" id="JAVFWL010000006">
    <property type="protein sequence ID" value="KAK6766685.1"/>
    <property type="molecule type" value="Genomic_DNA"/>
</dbReference>
<reference evidence="2 3" key="1">
    <citation type="submission" date="2023-08" db="EMBL/GenBank/DDBJ databases">
        <title>A Necator americanus chromosomal reference genome.</title>
        <authorList>
            <person name="Ilik V."/>
            <person name="Petrzelkova K.J."/>
            <person name="Pardy F."/>
            <person name="Fuh T."/>
            <person name="Niatou-Singa F.S."/>
            <person name="Gouil Q."/>
            <person name="Baker L."/>
            <person name="Ritchie M.E."/>
            <person name="Jex A.R."/>
            <person name="Gazzola D."/>
            <person name="Li H."/>
            <person name="Toshio Fujiwara R."/>
            <person name="Zhan B."/>
            <person name="Aroian R.V."/>
            <person name="Pafco B."/>
            <person name="Schwarz E.M."/>
        </authorList>
    </citation>
    <scope>NUCLEOTIDE SEQUENCE [LARGE SCALE GENOMIC DNA]</scope>
    <source>
        <strain evidence="2 3">Aroian</strain>
        <tissue evidence="2">Whole animal</tissue>
    </source>
</reference>
<gene>
    <name evidence="2" type="primary">Necator_chrX.g26309</name>
    <name evidence="2" type="ORF">RB195_026143</name>
</gene>
<feature type="compositionally biased region" description="Basic and acidic residues" evidence="1">
    <location>
        <begin position="61"/>
        <end position="76"/>
    </location>
</feature>
<protein>
    <submittedName>
        <fullName evidence="2">Uncharacterized protein</fullName>
    </submittedName>
</protein>
<evidence type="ECO:0000313" key="3">
    <source>
        <dbReference type="Proteomes" id="UP001303046"/>
    </source>
</evidence>
<feature type="compositionally biased region" description="Basic residues" evidence="1">
    <location>
        <begin position="491"/>
        <end position="507"/>
    </location>
</feature>
<feature type="compositionally biased region" description="Basic and acidic residues" evidence="1">
    <location>
        <begin position="220"/>
        <end position="234"/>
    </location>
</feature>
<evidence type="ECO:0000256" key="1">
    <source>
        <dbReference type="SAM" id="MobiDB-lite"/>
    </source>
</evidence>
<feature type="region of interest" description="Disordered" evidence="1">
    <location>
        <begin position="295"/>
        <end position="315"/>
    </location>
</feature>
<feature type="compositionally biased region" description="Polar residues" evidence="1">
    <location>
        <begin position="388"/>
        <end position="398"/>
    </location>
</feature>
<feature type="compositionally biased region" description="Basic and acidic residues" evidence="1">
    <location>
        <begin position="827"/>
        <end position="841"/>
    </location>
</feature>
<accession>A0ABR1EVK6</accession>
<dbReference type="Proteomes" id="UP001303046">
    <property type="component" value="Unassembled WGS sequence"/>
</dbReference>
<feature type="compositionally biased region" description="Polar residues" evidence="1">
    <location>
        <begin position="660"/>
        <end position="676"/>
    </location>
</feature>
<proteinExistence type="predicted"/>
<comment type="caution">
    <text evidence="2">The sequence shown here is derived from an EMBL/GenBank/DDBJ whole genome shotgun (WGS) entry which is preliminary data.</text>
</comment>
<feature type="compositionally biased region" description="Basic and acidic residues" evidence="1">
    <location>
        <begin position="642"/>
        <end position="659"/>
    </location>
</feature>
<feature type="compositionally biased region" description="Basic and acidic residues" evidence="1">
    <location>
        <begin position="129"/>
        <end position="139"/>
    </location>
</feature>
<feature type="region of interest" description="Disordered" evidence="1">
    <location>
        <begin position="472"/>
        <end position="518"/>
    </location>
</feature>
<feature type="region of interest" description="Disordered" evidence="1">
    <location>
        <begin position="211"/>
        <end position="234"/>
    </location>
</feature>
<organism evidence="2 3">
    <name type="scientific">Necator americanus</name>
    <name type="common">Human hookworm</name>
    <dbReference type="NCBI Taxonomy" id="51031"/>
    <lineage>
        <taxon>Eukaryota</taxon>
        <taxon>Metazoa</taxon>
        <taxon>Ecdysozoa</taxon>
        <taxon>Nematoda</taxon>
        <taxon>Chromadorea</taxon>
        <taxon>Rhabditida</taxon>
        <taxon>Rhabditina</taxon>
        <taxon>Rhabditomorpha</taxon>
        <taxon>Strongyloidea</taxon>
        <taxon>Ancylostomatidae</taxon>
        <taxon>Bunostominae</taxon>
        <taxon>Necator</taxon>
    </lineage>
</organism>
<feature type="compositionally biased region" description="Low complexity" evidence="1">
    <location>
        <begin position="155"/>
        <end position="167"/>
    </location>
</feature>
<evidence type="ECO:0000313" key="2">
    <source>
        <dbReference type="EMBL" id="KAK6766685.1"/>
    </source>
</evidence>
<feature type="compositionally biased region" description="Basic and acidic residues" evidence="1">
    <location>
        <begin position="37"/>
        <end position="54"/>
    </location>
</feature>
<sequence length="1286" mass="145568">MTQDSDDLLAMVFSAPIHLPPTQVKSDGGNVVVTTSESRHVETHHTVTHHEEVHTSTSVQESHHSHSESHQVHSEGHIGSSDAVESGHFDYDNESERNRAASQMLKASSAMSSATSVSVRSSVSQQQSQHHESGGKHEAHRAIMQSYAMNKSGFTSDGDGSSVTVVSSHRHTEREETPTVKSEASTTIAPVRTPIHDAVIQQFKSLHKRESVASSITDQEDSHRKYYEKEPSEGEVKSEEVIRYGFDSNEIQKSHSKQEVPENVHLLKYQEIVYEPIEKTVNMSSVQVVEHHQHEEQHTTEEHVVSHETRIHESDDEPFTFDRVEYVTENVEHEPHLEHISSEPIVTEVIHEQTTSQPHSRTHSAGEQKNFYSQEMQVSSSHHSSSHEVTQNFHSSQENVERRSQQSLSSNTKMYDPYAVTTKSDTSLHKHEDVEEKELVPRVAGPKVRDNLRPVSLNSSTYKVTEYKFVSASDHHKDGGQKSSESESQRRHSQSRHSHKEHRHHRPKQIDVDSLRSDSQDDIEIRTEMHFSPASTLVRQAVRPNLDLPPNTGAVKLLRERIELGENQTERKEVKEIDIFESLDDNRNYKGEDIPRSQIKEENRHTFHELYYRQPFGVPNAHVEHHQYHSSSGVSSFNDSDIQQHVESEQQKYQQDLRRVSQTSGKQNIYESNEHQVNLRNVGKTYEEQASQQRYVQHHVEPQYQQQQQQYDQQVNLRSVGRIYEEQGRQQRYVQPHVEPQYQQKQDLRRVSLTSGKQNIHQSNDQQVNLRNVTHTYGGQSTQQGHIQRYAEVQNQQKQYDQQITTDTRNFNQTSGRQTFQSSYNQERNDTTHQLQHRDTSKQTYSHNETYRPSEQLHCTCNSCAIHGRNAAHQTAAVTKHKDEIKELSYDVGNRAQQHGGYQKSVSNVSHTGSGTVLQQKSDLHDDSKTHKRTSSIHRIEDVVHSTGGVQVGGGVVGNVVDTRTAQGEIYTTRTSAYAPHAQQRQVTSPAVSAPTPPVAPAPTLVAPAAVARTSRAQHDEKYNSMRVVRNVRAFVNEWGQKDFQPPYPPGAVTQTSLPRSPVTPTFPENKVSTTVRSVTASAPKVTSSGSVTSGNESAQTRTNVTKEQTIVKTESHLVGKGGTTSHQQIVSTTALHAPVPAKRESVVIAPARTVPVLLEPAHHHHDYHCCCCPHHCYHEHQCQFCQQQQQQQELYLQQSTKIPAVQTLTYKSEQSQPMLKYESYTTQSGTLDLQDEQHKGNADAEESFRLVPVSVRRADYEMKSAQSTNVGRSSGMKPVIDVFSV</sequence>
<feature type="compositionally biased region" description="Basic and acidic residues" evidence="1">
    <location>
        <begin position="508"/>
        <end position="518"/>
    </location>
</feature>
<feature type="region of interest" description="Disordered" evidence="1">
    <location>
        <begin position="35"/>
        <end position="139"/>
    </location>
</feature>
<feature type="region of interest" description="Disordered" evidence="1">
    <location>
        <begin position="1055"/>
        <end position="1104"/>
    </location>
</feature>
<feature type="region of interest" description="Disordered" evidence="1">
    <location>
        <begin position="821"/>
        <end position="844"/>
    </location>
</feature>
<feature type="compositionally biased region" description="Basic and acidic residues" evidence="1">
    <location>
        <begin position="295"/>
        <end position="313"/>
    </location>
</feature>
<feature type="compositionally biased region" description="Low complexity" evidence="1">
    <location>
        <begin position="100"/>
        <end position="128"/>
    </location>
</feature>
<feature type="region of interest" description="Disordered" evidence="1">
    <location>
        <begin position="626"/>
        <end position="676"/>
    </location>
</feature>
<feature type="compositionally biased region" description="Low complexity" evidence="1">
    <location>
        <begin position="630"/>
        <end position="640"/>
    </location>
</feature>
<feature type="compositionally biased region" description="Polar residues" evidence="1">
    <location>
        <begin position="1071"/>
        <end position="1104"/>
    </location>
</feature>
<feature type="compositionally biased region" description="Basic and acidic residues" evidence="1">
    <location>
        <begin position="473"/>
        <end position="490"/>
    </location>
</feature>
<name>A0ABR1EVK6_NECAM</name>
<feature type="region of interest" description="Disordered" evidence="1">
    <location>
        <begin position="153"/>
        <end position="185"/>
    </location>
</feature>
<keyword evidence="3" id="KW-1185">Reference proteome</keyword>